<protein>
    <submittedName>
        <fullName evidence="1">Uncharacterized protein</fullName>
    </submittedName>
</protein>
<evidence type="ECO:0000313" key="1">
    <source>
        <dbReference type="EMBL" id="KAH3660135.1"/>
    </source>
</evidence>
<gene>
    <name evidence="1" type="ORF">OGAPHI_007340</name>
</gene>
<dbReference type="GeneID" id="70239304"/>
<reference evidence="1" key="1">
    <citation type="journal article" date="2021" name="Open Biol.">
        <title>Shared evolutionary footprints suggest mitochondrial oxidative damage underlies multiple complex I losses in fungi.</title>
        <authorList>
            <person name="Schikora-Tamarit M.A."/>
            <person name="Marcet-Houben M."/>
            <person name="Nosek J."/>
            <person name="Gabaldon T."/>
        </authorList>
    </citation>
    <scope>NUCLEOTIDE SEQUENCE</scope>
    <source>
        <strain evidence="1">CBS6075</strain>
    </source>
</reference>
<keyword evidence="2" id="KW-1185">Reference proteome</keyword>
<dbReference type="RefSeq" id="XP_046057846.1">
    <property type="nucleotide sequence ID" value="XM_046208725.1"/>
</dbReference>
<sequence length="114" mass="12658">MKGKNWFCFDIMVVNKATCLLDSSCWSEFLIKVAYRRTRSESWGSCETPSNMTDQLGTFLPLSAKASVVKTHTLPADWKSSFSSTELYTSSPSETCSRTSIKMSDSTAVLDSDC</sequence>
<name>A0A9P8NUV6_9ASCO</name>
<dbReference type="AlphaFoldDB" id="A0A9P8NUV6"/>
<proteinExistence type="predicted"/>
<dbReference type="EMBL" id="JAEUBE010000511">
    <property type="protein sequence ID" value="KAH3660135.1"/>
    <property type="molecule type" value="Genomic_DNA"/>
</dbReference>
<dbReference type="Proteomes" id="UP000769157">
    <property type="component" value="Unassembled WGS sequence"/>
</dbReference>
<evidence type="ECO:0000313" key="2">
    <source>
        <dbReference type="Proteomes" id="UP000769157"/>
    </source>
</evidence>
<accession>A0A9P8NUV6</accession>
<reference evidence="1" key="2">
    <citation type="submission" date="2021-01" db="EMBL/GenBank/DDBJ databases">
        <authorList>
            <person name="Schikora-Tamarit M.A."/>
        </authorList>
    </citation>
    <scope>NUCLEOTIDE SEQUENCE</scope>
    <source>
        <strain evidence="1">CBS6075</strain>
    </source>
</reference>
<comment type="caution">
    <text evidence="1">The sequence shown here is derived from an EMBL/GenBank/DDBJ whole genome shotgun (WGS) entry which is preliminary data.</text>
</comment>
<organism evidence="1 2">
    <name type="scientific">Ogataea philodendri</name>
    <dbReference type="NCBI Taxonomy" id="1378263"/>
    <lineage>
        <taxon>Eukaryota</taxon>
        <taxon>Fungi</taxon>
        <taxon>Dikarya</taxon>
        <taxon>Ascomycota</taxon>
        <taxon>Saccharomycotina</taxon>
        <taxon>Pichiomycetes</taxon>
        <taxon>Pichiales</taxon>
        <taxon>Pichiaceae</taxon>
        <taxon>Ogataea</taxon>
    </lineage>
</organism>